<feature type="non-terminal residue" evidence="1">
    <location>
        <position position="178"/>
    </location>
</feature>
<organism evidence="1 2">
    <name type="scientific">Vermiconidia calcicola</name>
    <dbReference type="NCBI Taxonomy" id="1690605"/>
    <lineage>
        <taxon>Eukaryota</taxon>
        <taxon>Fungi</taxon>
        <taxon>Dikarya</taxon>
        <taxon>Ascomycota</taxon>
        <taxon>Pezizomycotina</taxon>
        <taxon>Dothideomycetes</taxon>
        <taxon>Dothideomycetidae</taxon>
        <taxon>Mycosphaerellales</taxon>
        <taxon>Extremaceae</taxon>
        <taxon>Vermiconidia</taxon>
    </lineage>
</organism>
<sequence>MTLAVRAVVELFRLVNRENEVNREIIAFSISHDDRAVRIYGHYADINGRERKYYRHPIHEFCFTALDGREKWTAYKFTKNVYDSWMPTHFKRICSVIDQLPPDVNFELTEASGLSQELNASKLAQSFASSQSSQELADNQSSVIDARNITLNTSANESGPFKRPRRKRGRKATRTPSP</sequence>
<evidence type="ECO:0000313" key="1">
    <source>
        <dbReference type="EMBL" id="KAK3671375.1"/>
    </source>
</evidence>
<protein>
    <submittedName>
        <fullName evidence="1">Uncharacterized protein</fullName>
    </submittedName>
</protein>
<dbReference type="Proteomes" id="UP001281147">
    <property type="component" value="Unassembled WGS sequence"/>
</dbReference>
<dbReference type="EMBL" id="JAUTXU010001239">
    <property type="protein sequence ID" value="KAK3671375.1"/>
    <property type="molecule type" value="Genomic_DNA"/>
</dbReference>
<gene>
    <name evidence="1" type="ORF">LTR37_021583</name>
</gene>
<comment type="caution">
    <text evidence="1">The sequence shown here is derived from an EMBL/GenBank/DDBJ whole genome shotgun (WGS) entry which is preliminary data.</text>
</comment>
<proteinExistence type="predicted"/>
<reference evidence="1" key="1">
    <citation type="submission" date="2023-07" db="EMBL/GenBank/DDBJ databases">
        <title>Black Yeasts Isolated from many extreme environments.</title>
        <authorList>
            <person name="Coleine C."/>
            <person name="Stajich J.E."/>
            <person name="Selbmann L."/>
        </authorList>
    </citation>
    <scope>NUCLEOTIDE SEQUENCE</scope>
    <source>
        <strain evidence="1">CCFEE 5714</strain>
    </source>
</reference>
<name>A0ACC3M823_9PEZI</name>
<keyword evidence="2" id="KW-1185">Reference proteome</keyword>
<evidence type="ECO:0000313" key="2">
    <source>
        <dbReference type="Proteomes" id="UP001281147"/>
    </source>
</evidence>
<accession>A0ACC3M823</accession>